<sequence length="199" mass="20341">MLLSNLIAPTIALAATVLADGAAVNSALQTVDDGINALTAALNGFSGDIFGALPVLGASMTLKSDIDKASGVANNSQPLTSDDALALASTVNTIITDSTKSIDAFIAVKPKFDKLYIVTPIASGQIKDLKAATVTLGNAIIAKVPADFKDVATQLVGQINAQFDRGIAAYGSGGFSFFGLPASRRSSVARRSVDVELNI</sequence>
<dbReference type="RefSeq" id="XP_018702310.1">
    <property type="nucleotide sequence ID" value="XM_018850665.1"/>
</dbReference>
<dbReference type="PANTHER" id="PTHR38123">
    <property type="entry name" value="CELL WALL SERINE-THREONINE-RICH GALACTOMANNOPROTEIN MP1 (AFU_ORTHOLOGUE AFUA_4G03240)"/>
    <property type="match status" value="1"/>
</dbReference>
<dbReference type="EMBL" id="AZHB01000019">
    <property type="protein sequence ID" value="OAA57820.1"/>
    <property type="molecule type" value="Genomic_DNA"/>
</dbReference>
<organism evidence="2 3">
    <name type="scientific">Cordyceps fumosorosea (strain ARSEF 2679)</name>
    <name type="common">Isaria fumosorosea</name>
    <dbReference type="NCBI Taxonomy" id="1081104"/>
    <lineage>
        <taxon>Eukaryota</taxon>
        <taxon>Fungi</taxon>
        <taxon>Dikarya</taxon>
        <taxon>Ascomycota</taxon>
        <taxon>Pezizomycotina</taxon>
        <taxon>Sordariomycetes</taxon>
        <taxon>Hypocreomycetidae</taxon>
        <taxon>Hypocreales</taxon>
        <taxon>Cordycipitaceae</taxon>
        <taxon>Cordyceps</taxon>
    </lineage>
</organism>
<proteinExistence type="predicted"/>
<name>A0A167QP56_CORFA</name>
<dbReference type="Gene3D" id="1.20.1280.140">
    <property type="match status" value="1"/>
</dbReference>
<evidence type="ECO:0000256" key="1">
    <source>
        <dbReference type="SAM" id="SignalP"/>
    </source>
</evidence>
<keyword evidence="1" id="KW-0732">Signal</keyword>
<dbReference type="PANTHER" id="PTHR38123:SF1">
    <property type="entry name" value="HYDROPHOBIC SURFACE BINDING PROTEIN"/>
    <property type="match status" value="1"/>
</dbReference>
<gene>
    <name evidence="2" type="ORF">ISF_07061</name>
</gene>
<dbReference type="GeneID" id="30023353"/>
<reference evidence="2 3" key="1">
    <citation type="journal article" date="2016" name="Genome Biol. Evol.">
        <title>Divergent and convergent evolution of fungal pathogenicity.</title>
        <authorList>
            <person name="Shang Y."/>
            <person name="Xiao G."/>
            <person name="Zheng P."/>
            <person name="Cen K."/>
            <person name="Zhan S."/>
            <person name="Wang C."/>
        </authorList>
    </citation>
    <scope>NUCLEOTIDE SEQUENCE [LARGE SCALE GENOMIC DNA]</scope>
    <source>
        <strain evidence="2 3">ARSEF 2679</strain>
    </source>
</reference>
<dbReference type="AlphaFoldDB" id="A0A167QP56"/>
<comment type="caution">
    <text evidence="2">The sequence shown here is derived from an EMBL/GenBank/DDBJ whole genome shotgun (WGS) entry which is preliminary data.</text>
</comment>
<dbReference type="GO" id="GO:0005576">
    <property type="term" value="C:extracellular region"/>
    <property type="evidence" value="ECO:0007669"/>
    <property type="project" value="TreeGrafter"/>
</dbReference>
<evidence type="ECO:0000313" key="3">
    <source>
        <dbReference type="Proteomes" id="UP000076744"/>
    </source>
</evidence>
<keyword evidence="3" id="KW-1185">Reference proteome</keyword>
<evidence type="ECO:0000313" key="2">
    <source>
        <dbReference type="EMBL" id="OAA57820.1"/>
    </source>
</evidence>
<dbReference type="STRING" id="1081104.A0A167QP56"/>
<dbReference type="InterPro" id="IPR021054">
    <property type="entry name" value="Cell_wall_mannoprotein_1"/>
</dbReference>
<dbReference type="OrthoDB" id="2422134at2759"/>
<dbReference type="Pfam" id="PF12296">
    <property type="entry name" value="HsbA"/>
    <property type="match status" value="1"/>
</dbReference>
<feature type="chain" id="PRO_5007891593" evidence="1">
    <location>
        <begin position="22"/>
        <end position="199"/>
    </location>
</feature>
<protein>
    <submittedName>
        <fullName evidence="2">Cell wall galactomannoprotein</fullName>
    </submittedName>
</protein>
<dbReference type="Proteomes" id="UP000076744">
    <property type="component" value="Unassembled WGS sequence"/>
</dbReference>
<accession>A0A167QP56</accession>
<feature type="signal peptide" evidence="1">
    <location>
        <begin position="1"/>
        <end position="21"/>
    </location>
</feature>